<reference evidence="3" key="2">
    <citation type="submission" date="2025-09" db="UniProtKB">
        <authorList>
            <consortium name="Ensembl"/>
        </authorList>
    </citation>
    <scope>IDENTIFICATION</scope>
</reference>
<dbReference type="Pfam" id="PF07678">
    <property type="entry name" value="TED_complement"/>
    <property type="match status" value="1"/>
</dbReference>
<dbReference type="SUPFAM" id="SSF49410">
    <property type="entry name" value="Alpha-macroglobulin receptor domain"/>
    <property type="match status" value="1"/>
</dbReference>
<dbReference type="Gene3D" id="2.60.40.690">
    <property type="entry name" value="Alpha-macroglobulin, receptor-binding domain"/>
    <property type="match status" value="1"/>
</dbReference>
<dbReference type="Ensembl" id="ENSTMTT00000028126.1">
    <property type="protein sequence ID" value="ENSTMTP00000027147.1"/>
    <property type="gene ID" value="ENSTMTG00000019817.1"/>
</dbReference>
<dbReference type="InterPro" id="IPR048848">
    <property type="entry name" value="C3_CUB2"/>
</dbReference>
<feature type="region of interest" description="Disordered" evidence="1">
    <location>
        <begin position="457"/>
        <end position="482"/>
    </location>
</feature>
<dbReference type="GO" id="GO:0005615">
    <property type="term" value="C:extracellular space"/>
    <property type="evidence" value="ECO:0007669"/>
    <property type="project" value="InterPro"/>
</dbReference>
<dbReference type="GeneTree" id="ENSGT00940000154063"/>
<organism evidence="3 4">
    <name type="scientific">Terrapene triunguis</name>
    <name type="common">Three-toed box turtle</name>
    <dbReference type="NCBI Taxonomy" id="2587831"/>
    <lineage>
        <taxon>Eukaryota</taxon>
        <taxon>Metazoa</taxon>
        <taxon>Chordata</taxon>
        <taxon>Craniata</taxon>
        <taxon>Vertebrata</taxon>
        <taxon>Euteleostomi</taxon>
        <taxon>Archelosauria</taxon>
        <taxon>Testudinata</taxon>
        <taxon>Testudines</taxon>
        <taxon>Cryptodira</taxon>
        <taxon>Durocryptodira</taxon>
        <taxon>Testudinoidea</taxon>
        <taxon>Emydidae</taxon>
        <taxon>Terrapene</taxon>
    </lineage>
</organism>
<accession>A0A674K3Y9</accession>
<dbReference type="InterPro" id="IPR036595">
    <property type="entry name" value="A-macroglobulin_rcpt-bd_sf"/>
</dbReference>
<keyword evidence="4" id="KW-1185">Reference proteome</keyword>
<name>A0A674K3Y9_9SAUR</name>
<dbReference type="Pfam" id="PF07677">
    <property type="entry name" value="A2M_recep"/>
    <property type="match status" value="1"/>
</dbReference>
<proteinExistence type="predicted"/>
<reference evidence="3" key="1">
    <citation type="submission" date="2025-08" db="UniProtKB">
        <authorList>
            <consortium name="Ensembl"/>
        </authorList>
    </citation>
    <scope>IDENTIFICATION</scope>
</reference>
<feature type="domain" description="Alpha-macroglobulin receptor-binding" evidence="2">
    <location>
        <begin position="175"/>
        <end position="270"/>
    </location>
</feature>
<dbReference type="InParanoid" id="A0A674K3Y9"/>
<dbReference type="SUPFAM" id="SSF48239">
    <property type="entry name" value="Terpenoid cyclases/Protein prenyltransferases"/>
    <property type="match status" value="1"/>
</dbReference>
<sequence length="482" mass="52822">VGVLGKKRNARTFNIEGTSYALLALLKMKKYELTGPIVRWLREQNYYGGGYGSTQATIMVFQALAQYQIDIPQHKDLNLDVSILLPGRAHPLNYKILNQNALVARTAETKLNEDFTVKAEGTGQGTLTVLTVYNAKLREDDSQCKKFDLRVSVEEAQGGKVFSLLLVRFLGVVDATMSIIDVSMLTGFSPDVEDLKRLSQGVDRYISKFEIDKAPSDRGNLIIYLDKVSHREDECLRFKAHQFFEVGLIQPASVTVYDYYTIDDRCTKFYHPSKQSGLFNKICHGEVCRCAEGKESPVSAYILGGGSPVSFISKRALPGGRDEGTLSGNMWGMHPRINSCTPVEGRQERTQKGLQGLGSGQGAEPRGAGMGLGGGRNPRDPLSQPEACPSPPQSLDIFLHSLSYPSSPAFTEGFHPPDHLPSPAVPPSLLQWQPHPPIAGELAAGCRSRISLASQMTRRERELEMSVPPLCPSGPWGLGEAS</sequence>
<dbReference type="InterPro" id="IPR050473">
    <property type="entry name" value="A2M/Complement_sys"/>
</dbReference>
<dbReference type="InterPro" id="IPR008930">
    <property type="entry name" value="Terpenoid_cyclase/PrenylTrfase"/>
</dbReference>
<evidence type="ECO:0000313" key="3">
    <source>
        <dbReference type="Ensembl" id="ENSTMTP00000027147.1"/>
    </source>
</evidence>
<dbReference type="InterPro" id="IPR009048">
    <property type="entry name" value="A-macroglobulin_rcpt-bd"/>
</dbReference>
<dbReference type="Proteomes" id="UP000472274">
    <property type="component" value="Unplaced"/>
</dbReference>
<evidence type="ECO:0000259" key="2">
    <source>
        <dbReference type="SMART" id="SM01361"/>
    </source>
</evidence>
<dbReference type="SMART" id="SM01361">
    <property type="entry name" value="A2M_recep"/>
    <property type="match status" value="1"/>
</dbReference>
<dbReference type="AlphaFoldDB" id="A0A674K3Y9"/>
<dbReference type="PANTHER" id="PTHR11412">
    <property type="entry name" value="MACROGLOBULIN / COMPLEMENT"/>
    <property type="match status" value="1"/>
</dbReference>
<dbReference type="PANTHER" id="PTHR11412:SF81">
    <property type="entry name" value="COMPLEMENT C3"/>
    <property type="match status" value="1"/>
</dbReference>
<feature type="region of interest" description="Disordered" evidence="1">
    <location>
        <begin position="345"/>
        <end position="392"/>
    </location>
</feature>
<dbReference type="Gene3D" id="2.60.120.1540">
    <property type="match status" value="1"/>
</dbReference>
<dbReference type="Gene3D" id="1.50.10.20">
    <property type="match status" value="1"/>
</dbReference>
<evidence type="ECO:0000313" key="4">
    <source>
        <dbReference type="Proteomes" id="UP000472274"/>
    </source>
</evidence>
<evidence type="ECO:0000256" key="1">
    <source>
        <dbReference type="SAM" id="MobiDB-lite"/>
    </source>
</evidence>
<dbReference type="InterPro" id="IPR011626">
    <property type="entry name" value="Alpha-macroglobulin_TED"/>
</dbReference>
<dbReference type="Pfam" id="PF21308">
    <property type="entry name" value="C3_CUB2"/>
    <property type="match status" value="1"/>
</dbReference>
<protein>
    <recommendedName>
        <fullName evidence="2">Alpha-macroglobulin receptor-binding domain-containing protein</fullName>
    </recommendedName>
</protein>